<dbReference type="PRINTS" id="PR00039">
    <property type="entry name" value="HTHLYSR"/>
</dbReference>
<dbReference type="PANTHER" id="PTHR30118:SF15">
    <property type="entry name" value="TRANSCRIPTIONAL REGULATORY PROTEIN"/>
    <property type="match status" value="1"/>
</dbReference>
<dbReference type="Gene3D" id="3.40.190.10">
    <property type="entry name" value="Periplasmic binding protein-like II"/>
    <property type="match status" value="2"/>
</dbReference>
<dbReference type="Proteomes" id="UP000525987">
    <property type="component" value="Unassembled WGS sequence"/>
</dbReference>
<keyword evidence="2" id="KW-0805">Transcription regulation</keyword>
<evidence type="ECO:0000256" key="2">
    <source>
        <dbReference type="ARBA" id="ARBA00023015"/>
    </source>
</evidence>
<dbReference type="SUPFAM" id="SSF53850">
    <property type="entry name" value="Periplasmic binding protein-like II"/>
    <property type="match status" value="1"/>
</dbReference>
<proteinExistence type="inferred from homology"/>
<name>A0A7W5BXY5_9GAMM</name>
<dbReference type="InterPro" id="IPR036388">
    <property type="entry name" value="WH-like_DNA-bd_sf"/>
</dbReference>
<dbReference type="AlphaFoldDB" id="A0A7W5BXY5"/>
<dbReference type="RefSeq" id="WP_183387472.1">
    <property type="nucleotide sequence ID" value="NZ_JACHXM010000007.1"/>
</dbReference>
<evidence type="ECO:0000313" key="7">
    <source>
        <dbReference type="Proteomes" id="UP000525987"/>
    </source>
</evidence>
<gene>
    <name evidence="6" type="ORF">FHR96_001965</name>
</gene>
<comment type="similarity">
    <text evidence="1">Belongs to the LysR transcriptional regulatory family.</text>
</comment>
<dbReference type="GO" id="GO:0003700">
    <property type="term" value="F:DNA-binding transcription factor activity"/>
    <property type="evidence" value="ECO:0007669"/>
    <property type="project" value="InterPro"/>
</dbReference>
<dbReference type="PROSITE" id="PS50931">
    <property type="entry name" value="HTH_LYSR"/>
    <property type="match status" value="1"/>
</dbReference>
<protein>
    <submittedName>
        <fullName evidence="6">DNA-binding transcriptional LysR family regulator</fullName>
    </submittedName>
</protein>
<dbReference type="InterPro" id="IPR005119">
    <property type="entry name" value="LysR_subst-bd"/>
</dbReference>
<keyword evidence="7" id="KW-1185">Reference proteome</keyword>
<dbReference type="InterPro" id="IPR036390">
    <property type="entry name" value="WH_DNA-bd_sf"/>
</dbReference>
<keyword evidence="4" id="KW-0804">Transcription</keyword>
<dbReference type="InterPro" id="IPR037402">
    <property type="entry name" value="YidZ_PBP2"/>
</dbReference>
<evidence type="ECO:0000256" key="1">
    <source>
        <dbReference type="ARBA" id="ARBA00009437"/>
    </source>
</evidence>
<keyword evidence="3 6" id="KW-0238">DNA-binding</keyword>
<evidence type="ECO:0000256" key="3">
    <source>
        <dbReference type="ARBA" id="ARBA00023125"/>
    </source>
</evidence>
<evidence type="ECO:0000259" key="5">
    <source>
        <dbReference type="PROSITE" id="PS50931"/>
    </source>
</evidence>
<comment type="caution">
    <text evidence="6">The sequence shown here is derived from an EMBL/GenBank/DDBJ whole genome shotgun (WGS) entry which is preliminary data.</text>
</comment>
<organism evidence="6 7">
    <name type="scientific">Halomonas organivorans</name>
    <dbReference type="NCBI Taxonomy" id="257772"/>
    <lineage>
        <taxon>Bacteria</taxon>
        <taxon>Pseudomonadati</taxon>
        <taxon>Pseudomonadota</taxon>
        <taxon>Gammaproteobacteria</taxon>
        <taxon>Oceanospirillales</taxon>
        <taxon>Halomonadaceae</taxon>
        <taxon>Halomonas</taxon>
    </lineage>
</organism>
<dbReference type="GO" id="GO:0003677">
    <property type="term" value="F:DNA binding"/>
    <property type="evidence" value="ECO:0007669"/>
    <property type="project" value="UniProtKB-KW"/>
</dbReference>
<dbReference type="Pfam" id="PF00126">
    <property type="entry name" value="HTH_1"/>
    <property type="match status" value="1"/>
</dbReference>
<feature type="domain" description="HTH lysR-type" evidence="5">
    <location>
        <begin position="8"/>
        <end position="66"/>
    </location>
</feature>
<dbReference type="PANTHER" id="PTHR30118">
    <property type="entry name" value="HTH-TYPE TRANSCRIPTIONAL REGULATOR LEUO-RELATED"/>
    <property type="match status" value="1"/>
</dbReference>
<dbReference type="InterPro" id="IPR050389">
    <property type="entry name" value="LysR-type_TF"/>
</dbReference>
<accession>A0A7W5BXY5</accession>
<dbReference type="SUPFAM" id="SSF46785">
    <property type="entry name" value="Winged helix' DNA-binding domain"/>
    <property type="match status" value="1"/>
</dbReference>
<dbReference type="InterPro" id="IPR000847">
    <property type="entry name" value="LysR_HTH_N"/>
</dbReference>
<dbReference type="Pfam" id="PF03466">
    <property type="entry name" value="LysR_substrate"/>
    <property type="match status" value="1"/>
</dbReference>
<evidence type="ECO:0000313" key="6">
    <source>
        <dbReference type="EMBL" id="MBB3141091.1"/>
    </source>
</evidence>
<evidence type="ECO:0000256" key="4">
    <source>
        <dbReference type="ARBA" id="ARBA00023163"/>
    </source>
</evidence>
<reference evidence="6 7" key="1">
    <citation type="submission" date="2020-08" db="EMBL/GenBank/DDBJ databases">
        <title>Genomic Encyclopedia of Type Strains, Phase III (KMG-III): the genomes of soil and plant-associated and newly described type strains.</title>
        <authorList>
            <person name="Whitman W."/>
        </authorList>
    </citation>
    <scope>NUCLEOTIDE SEQUENCE [LARGE SCALE GENOMIC DNA]</scope>
    <source>
        <strain evidence="6 7">CECT 5995</strain>
    </source>
</reference>
<sequence>MPDRLNDIDIGLLTAFEALILARNVSRAAERLGITQPALSSRLTRLRALFGDQLFVPVAGRGMTPTPRAEELGAMLPSLLDHLRDFVGPPPSFDPIESDRVFVVAAHDNPAAILGPDLVPALQKVAPNIRVAFVLPDADSLAQSLEHGDIDMFVGVPRTEDEGLIGRMLLSDSFLTAQRRGHPRGSQAITMEEFCAADHLLISAEGGEFTGQVDRVLDELGHKRRVNVSIQSYALAPTILASSDNLCTLPSRFLQRFDAMLDLFPPPLDVGRFQLQAMWHPRMKDDPAHRWFREQVFATAQAQ</sequence>
<dbReference type="Gene3D" id="1.10.10.10">
    <property type="entry name" value="Winged helix-like DNA-binding domain superfamily/Winged helix DNA-binding domain"/>
    <property type="match status" value="1"/>
</dbReference>
<dbReference type="CDD" id="cd08417">
    <property type="entry name" value="PBP2_Nitroaromatics_like"/>
    <property type="match status" value="1"/>
</dbReference>
<dbReference type="EMBL" id="JACHXM010000007">
    <property type="protein sequence ID" value="MBB3141091.1"/>
    <property type="molecule type" value="Genomic_DNA"/>
</dbReference>